<dbReference type="Pfam" id="PF03358">
    <property type="entry name" value="FMN_red"/>
    <property type="match status" value="1"/>
</dbReference>
<evidence type="ECO:0000256" key="2">
    <source>
        <dbReference type="ARBA" id="ARBA00022643"/>
    </source>
</evidence>
<dbReference type="InterPro" id="IPR051796">
    <property type="entry name" value="ISF_SsuE-like"/>
</dbReference>
<protein>
    <submittedName>
        <fullName evidence="4">Flavodoxin family protein</fullName>
    </submittedName>
</protein>
<feature type="domain" description="NADPH-dependent FMN reductase-like" evidence="3">
    <location>
        <begin position="1"/>
        <end position="153"/>
    </location>
</feature>
<comment type="caution">
    <text evidence="4">The sequence shown here is derived from an EMBL/GenBank/DDBJ whole genome shotgun (WGS) entry which is preliminary data.</text>
</comment>
<dbReference type="InterPro" id="IPR029039">
    <property type="entry name" value="Flavoprotein-like_sf"/>
</dbReference>
<accession>A0A943EFS7</accession>
<organism evidence="4 5">
    <name type="scientific">Acidaminococcus intestini</name>
    <dbReference type="NCBI Taxonomy" id="187327"/>
    <lineage>
        <taxon>Bacteria</taxon>
        <taxon>Bacillati</taxon>
        <taxon>Bacillota</taxon>
        <taxon>Negativicutes</taxon>
        <taxon>Acidaminococcales</taxon>
        <taxon>Acidaminococcaceae</taxon>
        <taxon>Acidaminococcus</taxon>
    </lineage>
</organism>
<name>A0A943EFS7_9FIRM</name>
<keyword evidence="1" id="KW-0285">Flavoprotein</keyword>
<dbReference type="SUPFAM" id="SSF52218">
    <property type="entry name" value="Flavoproteins"/>
    <property type="match status" value="1"/>
</dbReference>
<dbReference type="PANTHER" id="PTHR43278">
    <property type="entry name" value="NAD(P)H-DEPENDENT FMN-CONTAINING OXIDOREDUCTASE YWQN-RELATED"/>
    <property type="match status" value="1"/>
</dbReference>
<keyword evidence="2" id="KW-0288">FMN</keyword>
<dbReference type="AlphaFoldDB" id="A0A943EFS7"/>
<evidence type="ECO:0000313" key="4">
    <source>
        <dbReference type="EMBL" id="MBS5519013.1"/>
    </source>
</evidence>
<sequence>MKVLLLNGSHHQNGNTALALEEAAKAIEAEGVETQLFQIGAGAIRDCIDCGKCTEKGCIFTDDPVNAFIAEAKKADGFIFGTPVYYAHPAGRVLSFLDRVFYAAGGVSRLKPGASIAVARRAGTTASFDVMNKYFSIAEMPVVSSTYWNVGHGLAAGDILKDAEGLQTMRNLGKNMAYLLKCLEAGKRAGVELPRTKREVWTHFIR</sequence>
<evidence type="ECO:0000259" key="3">
    <source>
        <dbReference type="Pfam" id="PF03358"/>
    </source>
</evidence>
<dbReference type="Proteomes" id="UP000754226">
    <property type="component" value="Unassembled WGS sequence"/>
</dbReference>
<dbReference type="EMBL" id="JAGZCZ010000001">
    <property type="protein sequence ID" value="MBS5519013.1"/>
    <property type="molecule type" value="Genomic_DNA"/>
</dbReference>
<gene>
    <name evidence="4" type="ORF">KHX13_01515</name>
</gene>
<dbReference type="PANTHER" id="PTHR43278:SF4">
    <property type="entry name" value="NAD(P)H-DEPENDENT FMN-CONTAINING OXIDOREDUCTASE YWQN-RELATED"/>
    <property type="match status" value="1"/>
</dbReference>
<dbReference type="InterPro" id="IPR005025">
    <property type="entry name" value="FMN_Rdtase-like_dom"/>
</dbReference>
<dbReference type="Gene3D" id="3.40.50.360">
    <property type="match status" value="1"/>
</dbReference>
<dbReference type="GO" id="GO:0016491">
    <property type="term" value="F:oxidoreductase activity"/>
    <property type="evidence" value="ECO:0007669"/>
    <property type="project" value="InterPro"/>
</dbReference>
<proteinExistence type="predicted"/>
<reference evidence="4" key="1">
    <citation type="submission" date="2021-02" db="EMBL/GenBank/DDBJ databases">
        <title>Infant gut strain persistence is associated with maternal origin, phylogeny, and functional potential including surface adhesion and iron acquisition.</title>
        <authorList>
            <person name="Lou Y.C."/>
        </authorList>
    </citation>
    <scope>NUCLEOTIDE SEQUENCE</scope>
    <source>
        <strain evidence="4">L3_106_000M1_dasL3_106_000M1_concoct_15</strain>
    </source>
</reference>
<evidence type="ECO:0000256" key="1">
    <source>
        <dbReference type="ARBA" id="ARBA00022630"/>
    </source>
</evidence>
<evidence type="ECO:0000313" key="5">
    <source>
        <dbReference type="Proteomes" id="UP000754226"/>
    </source>
</evidence>